<dbReference type="Pfam" id="PF22435">
    <property type="entry name" value="MRM3-like_sub_bind"/>
    <property type="match status" value="1"/>
</dbReference>
<dbReference type="GO" id="GO:0032259">
    <property type="term" value="P:methylation"/>
    <property type="evidence" value="ECO:0007669"/>
    <property type="project" value="UniProtKB-KW"/>
</dbReference>
<dbReference type="GO" id="GO:0005737">
    <property type="term" value="C:cytoplasm"/>
    <property type="evidence" value="ECO:0007669"/>
    <property type="project" value="UniProtKB-ARBA"/>
</dbReference>
<dbReference type="InterPro" id="IPR029064">
    <property type="entry name" value="Ribosomal_eL30-like_sf"/>
</dbReference>
<dbReference type="GO" id="GO:0008173">
    <property type="term" value="F:RNA methyltransferase activity"/>
    <property type="evidence" value="ECO:0007669"/>
    <property type="project" value="InterPro"/>
</dbReference>
<dbReference type="PANTHER" id="PTHR43191">
    <property type="entry name" value="RRNA METHYLTRANSFERASE 3"/>
    <property type="match status" value="1"/>
</dbReference>
<evidence type="ECO:0000256" key="1">
    <source>
        <dbReference type="ARBA" id="ARBA00007228"/>
    </source>
</evidence>
<dbReference type="RefSeq" id="WP_108975035.1">
    <property type="nucleotide sequence ID" value="NZ_CP022188.1"/>
</dbReference>
<dbReference type="Gene3D" id="3.40.1280.10">
    <property type="match status" value="1"/>
</dbReference>
<name>A0A2U8H8D7_9RHOO</name>
<reference evidence="5 6" key="1">
    <citation type="submission" date="2017-06" db="EMBL/GenBank/DDBJ databases">
        <title>Azoarcus sp. TSNA42 complete genome sequence.</title>
        <authorList>
            <person name="Woo J.-H."/>
            <person name="Kim H.-S."/>
        </authorList>
    </citation>
    <scope>NUCLEOTIDE SEQUENCE [LARGE SCALE GENOMIC DNA]</scope>
    <source>
        <strain evidence="5 6">TSNA42</strain>
    </source>
</reference>
<evidence type="ECO:0000256" key="2">
    <source>
        <dbReference type="ARBA" id="ARBA00022603"/>
    </source>
</evidence>
<gene>
    <name evidence="5" type="ORF">CEW87_17415</name>
</gene>
<dbReference type="GO" id="GO:0003723">
    <property type="term" value="F:RNA binding"/>
    <property type="evidence" value="ECO:0007669"/>
    <property type="project" value="InterPro"/>
</dbReference>
<sequence>MDLLSSRDNPRIKHLHALASSPRDRRKHCETVLDGAHLIQAAVQAGMGLKAVYVSESGLAGVEIAALVADLPPGTPVTQLTDPLFSHVSPVDSPSGVLALVDVPEQTGSPECEASLIVLDAVQDPGNLGTILRTAAAAGIETAWLTPGCAQAWSPRVLRAGMGAHFRLKVREQVDALGALADYPGRVLATGLTHSARPLYALDLDGPVAWLFGAEGQGVSPALLARADQIVTIPMADGIESLNVGAAAAVCLFEQMRQRQFAGVGRA</sequence>
<keyword evidence="3 5" id="KW-0808">Transferase</keyword>
<evidence type="ECO:0000313" key="5">
    <source>
        <dbReference type="EMBL" id="AWI80985.1"/>
    </source>
</evidence>
<dbReference type="InterPro" id="IPR013123">
    <property type="entry name" value="SpoU_subst-bd"/>
</dbReference>
<evidence type="ECO:0000313" key="6">
    <source>
        <dbReference type="Proteomes" id="UP000244902"/>
    </source>
</evidence>
<evidence type="ECO:0000256" key="3">
    <source>
        <dbReference type="ARBA" id="ARBA00022679"/>
    </source>
</evidence>
<dbReference type="InterPro" id="IPR029026">
    <property type="entry name" value="tRNA_m1G_MTases_N"/>
</dbReference>
<keyword evidence="2 5" id="KW-0489">Methyltransferase</keyword>
<accession>A0A2U8H8D7</accession>
<dbReference type="Gene3D" id="3.30.1330.30">
    <property type="match status" value="1"/>
</dbReference>
<proteinExistence type="inferred from homology"/>
<dbReference type="InterPro" id="IPR053888">
    <property type="entry name" value="MRM3-like_sub_bind"/>
</dbReference>
<dbReference type="Proteomes" id="UP000244902">
    <property type="component" value="Chromosome"/>
</dbReference>
<dbReference type="SMART" id="SM00967">
    <property type="entry name" value="SpoU_sub_bind"/>
    <property type="match status" value="1"/>
</dbReference>
<dbReference type="GO" id="GO:0006396">
    <property type="term" value="P:RNA processing"/>
    <property type="evidence" value="ECO:0007669"/>
    <property type="project" value="InterPro"/>
</dbReference>
<dbReference type="SUPFAM" id="SSF55315">
    <property type="entry name" value="L30e-like"/>
    <property type="match status" value="1"/>
</dbReference>
<dbReference type="InterPro" id="IPR029028">
    <property type="entry name" value="Alpha/beta_knot_MTases"/>
</dbReference>
<protein>
    <submittedName>
        <fullName evidence="5">rRNA methyltransferase</fullName>
    </submittedName>
</protein>
<dbReference type="OrthoDB" id="9794400at2"/>
<dbReference type="AlphaFoldDB" id="A0A2U8H8D7"/>
<dbReference type="PANTHER" id="PTHR43191:SF2">
    <property type="entry name" value="RRNA METHYLTRANSFERASE 3, MITOCHONDRIAL"/>
    <property type="match status" value="1"/>
</dbReference>
<dbReference type="InterPro" id="IPR051259">
    <property type="entry name" value="rRNA_Methyltransferase"/>
</dbReference>
<dbReference type="CDD" id="cd18095">
    <property type="entry name" value="SpoU-like_rRNA-MTase"/>
    <property type="match status" value="1"/>
</dbReference>
<dbReference type="SUPFAM" id="SSF75217">
    <property type="entry name" value="alpha/beta knot"/>
    <property type="match status" value="1"/>
</dbReference>
<evidence type="ECO:0000259" key="4">
    <source>
        <dbReference type="SMART" id="SM00967"/>
    </source>
</evidence>
<dbReference type="Pfam" id="PF00588">
    <property type="entry name" value="SpoU_methylase"/>
    <property type="match status" value="1"/>
</dbReference>
<dbReference type="InterPro" id="IPR001537">
    <property type="entry name" value="SpoU_MeTrfase"/>
</dbReference>
<comment type="similarity">
    <text evidence="1">Belongs to the class IV-like SAM-binding methyltransferase superfamily. RNA methyltransferase TrmH family.</text>
</comment>
<dbReference type="EMBL" id="CP022188">
    <property type="protein sequence ID" value="AWI80985.1"/>
    <property type="molecule type" value="Genomic_DNA"/>
</dbReference>
<feature type="domain" description="RNA 2-O ribose methyltransferase substrate binding" evidence="4">
    <location>
        <begin position="32"/>
        <end position="107"/>
    </location>
</feature>
<organism evidence="5 6">
    <name type="scientific">Parazoarcus communis</name>
    <dbReference type="NCBI Taxonomy" id="41977"/>
    <lineage>
        <taxon>Bacteria</taxon>
        <taxon>Pseudomonadati</taxon>
        <taxon>Pseudomonadota</taxon>
        <taxon>Betaproteobacteria</taxon>
        <taxon>Rhodocyclales</taxon>
        <taxon>Zoogloeaceae</taxon>
        <taxon>Parazoarcus</taxon>
    </lineage>
</organism>